<keyword evidence="2" id="KW-0805">Transcription regulation</keyword>
<comment type="similarity">
    <text evidence="1">Belongs to the LysR transcriptional regulatory family.</text>
</comment>
<dbReference type="InterPro" id="IPR036388">
    <property type="entry name" value="WH-like_DNA-bd_sf"/>
</dbReference>
<evidence type="ECO:0000313" key="7">
    <source>
        <dbReference type="Proteomes" id="UP000766336"/>
    </source>
</evidence>
<evidence type="ECO:0000256" key="2">
    <source>
        <dbReference type="ARBA" id="ARBA00023015"/>
    </source>
</evidence>
<accession>A0ABS5Q816</accession>
<evidence type="ECO:0000256" key="4">
    <source>
        <dbReference type="ARBA" id="ARBA00023163"/>
    </source>
</evidence>
<keyword evidence="3" id="KW-0238">DNA-binding</keyword>
<dbReference type="PANTHER" id="PTHR30579">
    <property type="entry name" value="TRANSCRIPTIONAL REGULATOR"/>
    <property type="match status" value="1"/>
</dbReference>
<dbReference type="InterPro" id="IPR005119">
    <property type="entry name" value="LysR_subst-bd"/>
</dbReference>
<dbReference type="EMBL" id="JAHCDA010000001">
    <property type="protein sequence ID" value="MBS7809755.1"/>
    <property type="molecule type" value="Genomic_DNA"/>
</dbReference>
<keyword evidence="4" id="KW-0804">Transcription</keyword>
<dbReference type="Pfam" id="PF00126">
    <property type="entry name" value="HTH_1"/>
    <property type="match status" value="1"/>
</dbReference>
<dbReference type="Gene3D" id="1.10.10.10">
    <property type="entry name" value="Winged helix-like DNA-binding domain superfamily/Winged helix DNA-binding domain"/>
    <property type="match status" value="1"/>
</dbReference>
<evidence type="ECO:0000259" key="5">
    <source>
        <dbReference type="PROSITE" id="PS50931"/>
    </source>
</evidence>
<protein>
    <submittedName>
        <fullName evidence="6">LysR family transcriptional regulator</fullName>
    </submittedName>
</protein>
<name>A0ABS5Q816_9PROT</name>
<comment type="caution">
    <text evidence="6">The sequence shown here is derived from an EMBL/GenBank/DDBJ whole genome shotgun (WGS) entry which is preliminary data.</text>
</comment>
<dbReference type="PRINTS" id="PR00039">
    <property type="entry name" value="HTHLYSR"/>
</dbReference>
<proteinExistence type="inferred from homology"/>
<sequence>MRPLDPDAVEAFVLVADLRSFTRAAGVLNTTQAAVSLRLRRLEERLGQRLLERTPRQVRLSAAGEQFLVLARDLVAAQRRAAEAFEEAPTRLSVGVTHHLMGPDLPKLLRRIGEHDAGVTLHLRTGSTRGLLDLYDAGELDAVVVMRYDESRRDGEVLLTEDFGWFSAPDFALPAGSPLPLAIQPEPCSLRAMAIRSLDAAGVRWREAFVGIGAAAAGAAAAAGLAVAPLARRAAPAGTIEVGQGIGLPPLPGREAILHSKVAGARAGAVLRRVAGAFRSM</sequence>
<reference evidence="6 7" key="1">
    <citation type="submission" date="2021-05" db="EMBL/GenBank/DDBJ databases">
        <title>Roseococcus sp. XZZS9, whole genome shotgun sequencing project.</title>
        <authorList>
            <person name="Zhao G."/>
            <person name="Shen L."/>
        </authorList>
    </citation>
    <scope>NUCLEOTIDE SEQUENCE [LARGE SCALE GENOMIC DNA]</scope>
    <source>
        <strain evidence="6 7">XZZS9</strain>
    </source>
</reference>
<evidence type="ECO:0000256" key="3">
    <source>
        <dbReference type="ARBA" id="ARBA00023125"/>
    </source>
</evidence>
<evidence type="ECO:0000256" key="1">
    <source>
        <dbReference type="ARBA" id="ARBA00009437"/>
    </source>
</evidence>
<evidence type="ECO:0000313" key="6">
    <source>
        <dbReference type="EMBL" id="MBS7809755.1"/>
    </source>
</evidence>
<dbReference type="SUPFAM" id="SSF53850">
    <property type="entry name" value="Periplasmic binding protein-like II"/>
    <property type="match status" value="1"/>
</dbReference>
<dbReference type="Pfam" id="PF03466">
    <property type="entry name" value="LysR_substrate"/>
    <property type="match status" value="1"/>
</dbReference>
<dbReference type="Gene3D" id="3.40.190.10">
    <property type="entry name" value="Periplasmic binding protein-like II"/>
    <property type="match status" value="2"/>
</dbReference>
<dbReference type="InterPro" id="IPR000847">
    <property type="entry name" value="LysR_HTH_N"/>
</dbReference>
<dbReference type="PANTHER" id="PTHR30579:SF7">
    <property type="entry name" value="HTH-TYPE TRANSCRIPTIONAL REGULATOR LRHA-RELATED"/>
    <property type="match status" value="1"/>
</dbReference>
<dbReference type="PROSITE" id="PS50931">
    <property type="entry name" value="HTH_LYSR"/>
    <property type="match status" value="1"/>
</dbReference>
<gene>
    <name evidence="6" type="ORF">KHU32_02325</name>
</gene>
<dbReference type="InterPro" id="IPR036390">
    <property type="entry name" value="WH_DNA-bd_sf"/>
</dbReference>
<dbReference type="SUPFAM" id="SSF46785">
    <property type="entry name" value="Winged helix' DNA-binding domain"/>
    <property type="match status" value="1"/>
</dbReference>
<feature type="domain" description="HTH lysR-type" evidence="5">
    <location>
        <begin position="4"/>
        <end position="61"/>
    </location>
</feature>
<dbReference type="RefSeq" id="WP_213668422.1">
    <property type="nucleotide sequence ID" value="NZ_JAHCDA010000001.1"/>
</dbReference>
<organism evidence="6 7">
    <name type="scientific">Roseococcus pinisoli</name>
    <dbReference type="NCBI Taxonomy" id="2835040"/>
    <lineage>
        <taxon>Bacteria</taxon>
        <taxon>Pseudomonadati</taxon>
        <taxon>Pseudomonadota</taxon>
        <taxon>Alphaproteobacteria</taxon>
        <taxon>Acetobacterales</taxon>
        <taxon>Roseomonadaceae</taxon>
        <taxon>Roseococcus</taxon>
    </lineage>
</organism>
<keyword evidence="7" id="KW-1185">Reference proteome</keyword>
<dbReference type="InterPro" id="IPR050176">
    <property type="entry name" value="LTTR"/>
</dbReference>
<dbReference type="Proteomes" id="UP000766336">
    <property type="component" value="Unassembled WGS sequence"/>
</dbReference>